<keyword evidence="1" id="KW-0175">Coiled coil</keyword>
<accession>A0A9W7BY00</accession>
<comment type="caution">
    <text evidence="5">The sequence shown here is derived from an EMBL/GenBank/DDBJ whole genome shotgun (WGS) entry which is preliminary data.</text>
</comment>
<gene>
    <name evidence="5" type="ORF">TrST_g2369</name>
</gene>
<evidence type="ECO:0000313" key="6">
    <source>
        <dbReference type="Proteomes" id="UP001165085"/>
    </source>
</evidence>
<evidence type="ECO:0000259" key="4">
    <source>
        <dbReference type="Pfam" id="PF02010"/>
    </source>
</evidence>
<protein>
    <recommendedName>
        <fullName evidence="4">PKD/REJ-like domain-containing protein</fullName>
    </recommendedName>
</protein>
<feature type="compositionally biased region" description="Low complexity" evidence="2">
    <location>
        <begin position="538"/>
        <end position="561"/>
    </location>
</feature>
<dbReference type="Gene3D" id="2.60.40.10">
    <property type="entry name" value="Immunoglobulins"/>
    <property type="match status" value="1"/>
</dbReference>
<feature type="compositionally biased region" description="Gly residues" evidence="2">
    <location>
        <begin position="3193"/>
        <end position="3212"/>
    </location>
</feature>
<dbReference type="Pfam" id="PF13385">
    <property type="entry name" value="Laminin_G_3"/>
    <property type="match status" value="3"/>
</dbReference>
<dbReference type="Pfam" id="PF02010">
    <property type="entry name" value="REJ"/>
    <property type="match status" value="1"/>
</dbReference>
<keyword evidence="6" id="KW-1185">Reference proteome</keyword>
<dbReference type="Proteomes" id="UP001165085">
    <property type="component" value="Unassembled WGS sequence"/>
</dbReference>
<feature type="transmembrane region" description="Helical" evidence="3">
    <location>
        <begin position="2790"/>
        <end position="2808"/>
    </location>
</feature>
<dbReference type="InterPro" id="IPR013783">
    <property type="entry name" value="Ig-like_fold"/>
</dbReference>
<keyword evidence="3" id="KW-1133">Transmembrane helix</keyword>
<reference evidence="6" key="1">
    <citation type="journal article" date="2023" name="Commun. Biol.">
        <title>Genome analysis of Parmales, the sister group of diatoms, reveals the evolutionary specialization of diatoms from phago-mixotrophs to photoautotrophs.</title>
        <authorList>
            <person name="Ban H."/>
            <person name="Sato S."/>
            <person name="Yoshikawa S."/>
            <person name="Yamada K."/>
            <person name="Nakamura Y."/>
            <person name="Ichinomiya M."/>
            <person name="Sato N."/>
            <person name="Blanc-Mathieu R."/>
            <person name="Endo H."/>
            <person name="Kuwata A."/>
            <person name="Ogata H."/>
        </authorList>
    </citation>
    <scope>NUCLEOTIDE SEQUENCE [LARGE SCALE GENOMIC DNA]</scope>
    <source>
        <strain evidence="6">NIES 3701</strain>
    </source>
</reference>
<name>A0A9W7BY00_9STRA</name>
<evidence type="ECO:0000256" key="3">
    <source>
        <dbReference type="SAM" id="Phobius"/>
    </source>
</evidence>
<keyword evidence="3" id="KW-0472">Membrane</keyword>
<dbReference type="InterPro" id="IPR002859">
    <property type="entry name" value="PKD/REJ-like"/>
</dbReference>
<dbReference type="Gene3D" id="2.60.120.200">
    <property type="match status" value="3"/>
</dbReference>
<feature type="transmembrane region" description="Helical" evidence="3">
    <location>
        <begin position="2836"/>
        <end position="2858"/>
    </location>
</feature>
<organism evidence="5 6">
    <name type="scientific">Triparma strigata</name>
    <dbReference type="NCBI Taxonomy" id="1606541"/>
    <lineage>
        <taxon>Eukaryota</taxon>
        <taxon>Sar</taxon>
        <taxon>Stramenopiles</taxon>
        <taxon>Ochrophyta</taxon>
        <taxon>Bolidophyceae</taxon>
        <taxon>Parmales</taxon>
        <taxon>Triparmaceae</taxon>
        <taxon>Triparma</taxon>
    </lineage>
</organism>
<feature type="coiled-coil region" evidence="1">
    <location>
        <begin position="3068"/>
        <end position="3102"/>
    </location>
</feature>
<feature type="coiled-coil region" evidence="1">
    <location>
        <begin position="1944"/>
        <end position="1971"/>
    </location>
</feature>
<feature type="domain" description="PKD/REJ-like" evidence="4">
    <location>
        <begin position="963"/>
        <end position="1341"/>
    </location>
</feature>
<keyword evidence="3" id="KW-0812">Transmembrane</keyword>
<sequence length="3258" mass="354269">MDTSNFDSSTWTHVVATVSSTTMKVYKNGVLAGTNTNGHEPNVLTRNYHIMGASNWGGMSRYMKGTIAYLKVWHGVELSASDVQSAYDSICPIGSYNPTSGQHAGSCVSCAVGKTNFVPGSTSVDDCVQSVHMWDFRGCTTGSQVTDSMGGDLVATLMNGPTCSADGLKLDGNDDYADIDDWEWGGTTSFEAYVKYGSFNSFSRVFGFSSGADSDNVILSNKGTTSTLHWEVYQASTNKYLRESNFDSSTWTHVVVTVSGTTMKVYKNGVLAGTKTDGHEPNVLTRTYHWLGAANWNGNDNNMDGTIAYLKVWHGVELQQSNVTTLYSPHNTEHHFWDFRWCTTGGNVTDGIAGNLVATPMNGATCSPFGLSLDGTDDYASIGDWEWGGTASFEVYVKYDSFNNWSRVFDFGNGENSDNVYVANAGTTSTIRWGIHQGSTYKTITTSTNFDSNSTWTHVVVTVSGTTMKVYKNGVLAGTKTDGYDPIVLTRTQNWLGRSLNSNEGYFDGTIAYLKVWHGVELQAQEIASMYPISDTTAPTMAPTASPTASPTNAPTSAPTWDPVPPPDPPTPEHFYDFRTPTCDPFTSTTTASTDSGASTSTSTPHTAVCSGPCYCNVKGLIFPSSPNPSSSSTSQTLLTPFVLSSNFSVAITFNITSQTETGSQLEGHLFDAGRSSYSSLPRLSLTVVYPSDTIDPSSTTPTQNANAPSLELVVSDTSQAVVVTGLEYSKEYRAVVTVSKTEFALHLGGEKYSAPLQNPLSGDDLYDPIELGTENFSGSIAHLTFWRITISDRQAKHLDAPPPPFVYSSPVAVISAPSSVGSCASFTVDGSGSTSSGGANDLQYSWELDGAALVNSTTYLLNFHLDSNPLSPGTHVVTLIVDSPSALLQSQPSSASFEVSSQNTPVVEFSPFSLPSPGSELEIEATAVIFECGSGSTAVAASGYSYAVATNDGIIHTASNSRNLILPPYTFLPNDNVTIFLNVSEISTGLTTSVLTSFKVPHGQVIAEIADGDRTNPAGATLTLDGSASRDTGYEDGGTSTLQYSWACHDVTNSSDITSIPVNPSQHTYALFSPPWSPQIPVGQTYLFTLTVTAPDGRQDSDHVRITQGDSIIPGLALESVQNHNAGDKFTLRATVDWEGAEFVTYSWSVTDPSTGSTLSSASFNAPSTGALSEPGLALLVLLPGALHPGTTYIATLTAAFSSTSKTSTSSLTFIVNGPPSGGVLTVDIPSGEAVGSALTTLYDLRALNWFDPDGGLSYWFGYLSPSSDIQQLQDWSGSPSASAYLPSGNITLVTRVKDIHGAVANSTTGVFVQQPASISAAMAVSSNLFEEALVLGDEASALAIIASTAEVLKSVDCSAAPSCASLNRLACGDAAGYSKSQGGTNACGDCLDGYSGITGPVTTDEVCTEFVPSCENGALDSDESDIDCGGICKPCMAFQDCAANSDCISGTCEGGVCLAERKRCPTSVAQTDCSGRGTCTYRDYNGEPVPFCAASNELCTAICDCSSGYAGEGCQWSQVEKDELAAARLELLMGVSDVQESEATMEAARTSALAQASVVKDLVSRPDELSEQSVQLAVELLDNIASVRLAAENDERQANVDLATAVSSIISAQAKDVSNYTLNNIVDSIVSKVAYLELNMLVEGETASEVVTENIRMSSVVVKEGAVKTGEFKAPGENATVFSFPEGTPDGGPSGISVAMWGKNPHSSAGDANGTLSVVSAVTKLTVTSISGGGRRRLTGDTEALSNQNMTVAIETPIDPSLSEDSFAEAKVELSGQVNCTRGVEELKLVECLGVTYGYQCDGEKDELNRIDCLSGSVVPVCGMYDQGSNSWMTENCVQVPSEDANTVKCKCFFDSGTVNPDFTAMAATVGKSFKATLSVGFNHLFSVASVSENPTMFYTLGGMTLLAVLLTYRGYQLDLKDKDAEGKRIYLEYNMSQLDMNRQKSIEKRDEEKRLKAIEELKKSDNEAERSRGLLMERDMKKESKARLVLQKIGGTSSNEAQQVVETQDSAKRKWSVIKKVGLGQHLKNTVHKHLAHGENEAGSIFGAMMGKGAGMRIARHVKDSTPQFITLKRDKVGLFSKSVVQFHSLFFLLAKKFHGDGMDRPTKVAFVYMNLINVMFVTALTYELQAGSKADVCSQFDDTSFDECTLGGGMSPFDSSMSRCVFEFAGRYCVDRPLGEDAYKIGIFLSFFTSILTLPLSFLVKKLFFKGILPPSIQAIKDANKKYIAMVQQAKEEDKDHHLHDTVVNTWERQCITYREKERAQKMKDKGDFAEYGIKGLPWAVLPHFIKRKFLNKRRNKRKAHAEVIEVFQILVERRQEILNALANEVAADEEAFRLDLLLLSLGAEKHRLSAKHNKSNGGKRTREMDLVRARFALEEFDSLFGKGFEEICKLFPNLKDQKVVLTRVWERWRFFRFHEVKDHDKVKEMKSEGMTVGYSVLTKFRWFRVRVETSYWASWLEKHRGDLPATDEATMEGAPTNLELARALAEVEESIHRVYFNLKFDLQMKTDLERSLMVLPETKKATRIMEYYNMGGLGKFERLIFKLNMINSKTLPLATQEFMKYVFWAVVIGWTGFCIFYLLSFAVRHGDETIRLWLMAFFFGWIQKIIFNEPQMILLKHVVLPLVFVGTLEHGLSSTSTWQLKYHVFAHSNRLGVERVPVGGAYRVAMDRPDLVTSRYILAHANVPTPLRDRSEYGGDSKDAAGTVTEKTNSVDSYFDAIEHSSEEESFKKVGLFRKEDAREEARKSINSMISQSKSAVKAKYAVFEESLNRGTNSNDKCVRWFYLFFGWFLIIAALLLLLDELEMGDLALAGFQAGIIWISNGSNRGWIILGCTVAPVVVGVALALLYHLGLLKLAGDLLGSSLRKTEGDKRKKRENSKSKILWDYVVSSSGLLQAVKERERVHFDYEGNEIREGDVGSLPKGSKSIYTESIAHAVAMWIWRYSILEWTWNGVAEWFRSVRRDGLGATITNGFVVRGVARVWRAFKDFVKGDGDKIHILYEKTEDDKDKDKDKDTGAAVKIPWDPKKVKDSEVVDCYVDLVEELVEELVEPARKEVRADLQEQMQAKLAEEERISKLTAKLMSIETAVDKEEDDDFRDWGVSPLASTTHSLAQTPFQNRNMFFGGDEGSLGEAHPIDDDHALLDGGYDSDKTLEQKAMEFKVPTPHKKGSLRMKGPPRMLTPKAGGVGQVGKWVGEGGRGGDGGMKAPPRTLTPKAGGVVQVGKWVGEGGKGGDGGDGGDGGNFDDMMPS</sequence>
<evidence type="ECO:0000313" key="5">
    <source>
        <dbReference type="EMBL" id="GMH98466.1"/>
    </source>
</evidence>
<dbReference type="EMBL" id="BRXY01000518">
    <property type="protein sequence ID" value="GMH98466.1"/>
    <property type="molecule type" value="Genomic_DNA"/>
</dbReference>
<dbReference type="SUPFAM" id="SSF49899">
    <property type="entry name" value="Concanavalin A-like lectins/glucanases"/>
    <property type="match status" value="3"/>
</dbReference>
<evidence type="ECO:0000256" key="2">
    <source>
        <dbReference type="SAM" id="MobiDB-lite"/>
    </source>
</evidence>
<feature type="transmembrane region" description="Helical" evidence="3">
    <location>
        <begin position="2570"/>
        <end position="2592"/>
    </location>
</feature>
<feature type="region of interest" description="Disordered" evidence="2">
    <location>
        <begin position="538"/>
        <end position="571"/>
    </location>
</feature>
<feature type="compositionally biased region" description="Pro residues" evidence="2">
    <location>
        <begin position="562"/>
        <end position="571"/>
    </location>
</feature>
<evidence type="ECO:0000256" key="1">
    <source>
        <dbReference type="SAM" id="Coils"/>
    </source>
</evidence>
<dbReference type="InterPro" id="IPR013320">
    <property type="entry name" value="ConA-like_dom_sf"/>
</dbReference>
<dbReference type="OrthoDB" id="198749at2759"/>
<feature type="compositionally biased region" description="Gly residues" evidence="2">
    <location>
        <begin position="3234"/>
        <end position="3250"/>
    </location>
</feature>
<feature type="region of interest" description="Disordered" evidence="2">
    <location>
        <begin position="3173"/>
        <end position="3258"/>
    </location>
</feature>
<proteinExistence type="predicted"/>